<proteinExistence type="predicted"/>
<feature type="transmembrane region" description="Helical" evidence="1">
    <location>
        <begin position="7"/>
        <end position="28"/>
    </location>
</feature>
<keyword evidence="1" id="KW-0812">Transmembrane</keyword>
<feature type="transmembrane region" description="Helical" evidence="1">
    <location>
        <begin position="123"/>
        <end position="142"/>
    </location>
</feature>
<protein>
    <submittedName>
        <fullName evidence="2">Uncharacterized protein</fullName>
    </submittedName>
</protein>
<evidence type="ECO:0000313" key="3">
    <source>
        <dbReference type="Proteomes" id="UP000218437"/>
    </source>
</evidence>
<organism evidence="2 3">
    <name type="scientific">Janthinobacterium svalbardensis</name>
    <dbReference type="NCBI Taxonomy" id="368607"/>
    <lineage>
        <taxon>Bacteria</taxon>
        <taxon>Pseudomonadati</taxon>
        <taxon>Pseudomonadota</taxon>
        <taxon>Betaproteobacteria</taxon>
        <taxon>Burkholderiales</taxon>
        <taxon>Oxalobacteraceae</taxon>
        <taxon>Janthinobacterium</taxon>
    </lineage>
</organism>
<dbReference type="EMBL" id="CP023422">
    <property type="protein sequence ID" value="ATD63392.1"/>
    <property type="molecule type" value="Genomic_DNA"/>
</dbReference>
<evidence type="ECO:0000313" key="2">
    <source>
        <dbReference type="EMBL" id="ATD63392.1"/>
    </source>
</evidence>
<feature type="transmembrane region" description="Helical" evidence="1">
    <location>
        <begin position="198"/>
        <end position="229"/>
    </location>
</feature>
<name>A0A290X2M5_9BURK</name>
<dbReference type="Proteomes" id="UP000218437">
    <property type="component" value="Chromosome"/>
</dbReference>
<reference evidence="2 3" key="1">
    <citation type="submission" date="2017-09" db="EMBL/GenBank/DDBJ databases">
        <title>Complete genome sequence of Janthinobacterium svalbardensis PAMC 27463.</title>
        <authorList>
            <person name="Cho Y.-J."/>
            <person name="Cho A."/>
            <person name="Kim O.-S."/>
            <person name="Lee J.-I."/>
        </authorList>
    </citation>
    <scope>NUCLEOTIDE SEQUENCE [LARGE SCALE GENOMIC DNA]</scope>
    <source>
        <strain evidence="2 3">PAMC 27463</strain>
    </source>
</reference>
<dbReference type="KEGG" id="jsv:CNX70_26955"/>
<keyword evidence="3" id="KW-1185">Reference proteome</keyword>
<feature type="transmembrane region" description="Helical" evidence="1">
    <location>
        <begin position="72"/>
        <end position="88"/>
    </location>
</feature>
<gene>
    <name evidence="2" type="ORF">CNX70_26955</name>
</gene>
<sequence>MYKIRKSLIFFTFFFFLLSVISMPMALLDKFTIAGSEFSASYIFVFCMILTFLIFALLSIKKNFPIEIDKNFLCIIALAFNFLFFSLLNEPDGGFFLGISFWVISIFIGLNMDISARVKFLKIIFFLAWTLSIVGLVLYFLNVPLLDLKTAGRELYFLNSNGYYRASSVFLNPNSFAYFLVFYFCIFSTSIKFNIRHFFIFLIVFFAFYFSESRSAMLSLFLIFLFSFLQK</sequence>
<feature type="transmembrane region" description="Helical" evidence="1">
    <location>
        <begin position="94"/>
        <end position="111"/>
    </location>
</feature>
<accession>A0A290X2M5</accession>
<keyword evidence="1" id="KW-0472">Membrane</keyword>
<dbReference type="AlphaFoldDB" id="A0A290X2M5"/>
<feature type="transmembrane region" description="Helical" evidence="1">
    <location>
        <begin position="40"/>
        <end position="60"/>
    </location>
</feature>
<evidence type="ECO:0000256" key="1">
    <source>
        <dbReference type="SAM" id="Phobius"/>
    </source>
</evidence>
<feature type="transmembrane region" description="Helical" evidence="1">
    <location>
        <begin position="162"/>
        <end position="186"/>
    </location>
</feature>
<keyword evidence="1" id="KW-1133">Transmembrane helix</keyword>